<comment type="subcellular location">
    <subcellularLocation>
        <location evidence="9">Cell membrane</location>
        <topology evidence="9">Multi-pass membrane protein</topology>
    </subcellularLocation>
    <subcellularLocation>
        <location evidence="1">Membrane</location>
        <topology evidence="1">Multi-pass membrane protein</topology>
    </subcellularLocation>
</comment>
<evidence type="ECO:0000313" key="10">
    <source>
        <dbReference type="EMBL" id="CRL02084.1"/>
    </source>
</evidence>
<keyword evidence="5 9" id="KW-1133">Transmembrane helix</keyword>
<sequence>MEKYFEFNRKTLINLGFAFDRDEKKFEKFLKVFTLLTVCLMIFQSFVEIGVQSKSKITISTISTISVVLYNIQGLAKFMAILINQRKLCDIKRRLSDFIKVQDENQMKARQLQIQRFPWVIKFMYIINIGCVWLFTILATFALIYTVITHGNFSKNSIFRRWYPFDEIKYFIPIFIYERITNHFLTSIHTNLDGFILLLLGQFCILFQNHGEYFENILNNSMEISNFDNKLKAAIDYHNELLELSDKLVTIYEIPLFVNVLNQTSTICFIAFIISTFPLDIAIASFIGLVSSIAQIFILCWFGDKIKDNSLEIGDKILNSKYQNLNKSQKKSLLLIVMRSQNARYLRGSKFFNLELSGFTSVKN</sequence>
<evidence type="ECO:0000256" key="3">
    <source>
        <dbReference type="ARBA" id="ARBA00022692"/>
    </source>
</evidence>
<dbReference type="GO" id="GO:0005886">
    <property type="term" value="C:plasma membrane"/>
    <property type="evidence" value="ECO:0007669"/>
    <property type="project" value="UniProtKB-SubCell"/>
</dbReference>
<dbReference type="EMBL" id="CVRI01000057">
    <property type="protein sequence ID" value="CRL02084.1"/>
    <property type="molecule type" value="Genomic_DNA"/>
</dbReference>
<keyword evidence="2 9" id="KW-0716">Sensory transduction</keyword>
<keyword evidence="8 9" id="KW-0807">Transducer</keyword>
<dbReference type="STRING" id="568069.A0A1J1IRA5"/>
<feature type="transmembrane region" description="Helical" evidence="9">
    <location>
        <begin position="123"/>
        <end position="148"/>
    </location>
</feature>
<keyword evidence="4 9" id="KW-0552">Olfaction</keyword>
<keyword evidence="11" id="KW-1185">Reference proteome</keyword>
<feature type="transmembrane region" description="Helical" evidence="9">
    <location>
        <begin position="29"/>
        <end position="47"/>
    </location>
</feature>
<evidence type="ECO:0000256" key="6">
    <source>
        <dbReference type="ARBA" id="ARBA00023136"/>
    </source>
</evidence>
<feature type="transmembrane region" description="Helical" evidence="9">
    <location>
        <begin position="188"/>
        <end position="207"/>
    </location>
</feature>
<comment type="caution">
    <text evidence="9">Lacks conserved residue(s) required for the propagation of feature annotation.</text>
</comment>
<gene>
    <name evidence="10" type="ORF">CLUMA_CG015579</name>
</gene>
<keyword evidence="6 9" id="KW-0472">Membrane</keyword>
<feature type="transmembrane region" description="Helical" evidence="9">
    <location>
        <begin position="59"/>
        <end position="83"/>
    </location>
</feature>
<protein>
    <recommendedName>
        <fullName evidence="9">Odorant receptor</fullName>
    </recommendedName>
</protein>
<accession>A0A1J1IRA5</accession>
<dbReference type="PANTHER" id="PTHR21137:SF43">
    <property type="entry name" value="ODORANT RECEPTOR 47A-RELATED"/>
    <property type="match status" value="1"/>
</dbReference>
<evidence type="ECO:0000256" key="8">
    <source>
        <dbReference type="ARBA" id="ARBA00023224"/>
    </source>
</evidence>
<feature type="transmembrane region" description="Helical" evidence="9">
    <location>
        <begin position="256"/>
        <end position="275"/>
    </location>
</feature>
<name>A0A1J1IRA5_9DIPT</name>
<evidence type="ECO:0000256" key="1">
    <source>
        <dbReference type="ARBA" id="ARBA00004141"/>
    </source>
</evidence>
<evidence type="ECO:0000256" key="7">
    <source>
        <dbReference type="ARBA" id="ARBA00023170"/>
    </source>
</evidence>
<reference evidence="10 11" key="1">
    <citation type="submission" date="2015-04" db="EMBL/GenBank/DDBJ databases">
        <authorList>
            <person name="Syromyatnikov M.Y."/>
            <person name="Popov V.N."/>
        </authorList>
    </citation>
    <scope>NUCLEOTIDE SEQUENCE [LARGE SCALE GENOMIC DNA]</scope>
</reference>
<comment type="similarity">
    <text evidence="9">Belongs to the insect chemoreceptor superfamily. Heteromeric odorant receptor channel (TC 1.A.69) family.</text>
</comment>
<feature type="transmembrane region" description="Helical" evidence="9">
    <location>
        <begin position="281"/>
        <end position="302"/>
    </location>
</feature>
<proteinExistence type="inferred from homology"/>
<dbReference type="AlphaFoldDB" id="A0A1J1IRA5"/>
<keyword evidence="7 9" id="KW-0675">Receptor</keyword>
<evidence type="ECO:0000313" key="11">
    <source>
        <dbReference type="Proteomes" id="UP000183832"/>
    </source>
</evidence>
<evidence type="ECO:0000256" key="9">
    <source>
        <dbReference type="RuleBase" id="RU351113"/>
    </source>
</evidence>
<dbReference type="Pfam" id="PF02949">
    <property type="entry name" value="7tm_6"/>
    <property type="match status" value="1"/>
</dbReference>
<evidence type="ECO:0000256" key="4">
    <source>
        <dbReference type="ARBA" id="ARBA00022725"/>
    </source>
</evidence>
<dbReference type="GO" id="GO:0004984">
    <property type="term" value="F:olfactory receptor activity"/>
    <property type="evidence" value="ECO:0007669"/>
    <property type="project" value="InterPro"/>
</dbReference>
<dbReference type="Proteomes" id="UP000183832">
    <property type="component" value="Unassembled WGS sequence"/>
</dbReference>
<evidence type="ECO:0000256" key="5">
    <source>
        <dbReference type="ARBA" id="ARBA00022989"/>
    </source>
</evidence>
<keyword evidence="3 9" id="KW-0812">Transmembrane</keyword>
<organism evidence="10 11">
    <name type="scientific">Clunio marinus</name>
    <dbReference type="NCBI Taxonomy" id="568069"/>
    <lineage>
        <taxon>Eukaryota</taxon>
        <taxon>Metazoa</taxon>
        <taxon>Ecdysozoa</taxon>
        <taxon>Arthropoda</taxon>
        <taxon>Hexapoda</taxon>
        <taxon>Insecta</taxon>
        <taxon>Pterygota</taxon>
        <taxon>Neoptera</taxon>
        <taxon>Endopterygota</taxon>
        <taxon>Diptera</taxon>
        <taxon>Nematocera</taxon>
        <taxon>Chironomoidea</taxon>
        <taxon>Chironomidae</taxon>
        <taxon>Clunio</taxon>
    </lineage>
</organism>
<dbReference type="GO" id="GO:0005549">
    <property type="term" value="F:odorant binding"/>
    <property type="evidence" value="ECO:0007669"/>
    <property type="project" value="InterPro"/>
</dbReference>
<dbReference type="PANTHER" id="PTHR21137">
    <property type="entry name" value="ODORANT RECEPTOR"/>
    <property type="match status" value="1"/>
</dbReference>
<evidence type="ECO:0000256" key="2">
    <source>
        <dbReference type="ARBA" id="ARBA00022606"/>
    </source>
</evidence>
<dbReference type="GO" id="GO:0007165">
    <property type="term" value="P:signal transduction"/>
    <property type="evidence" value="ECO:0007669"/>
    <property type="project" value="UniProtKB-KW"/>
</dbReference>
<dbReference type="OrthoDB" id="7789606at2759"/>
<dbReference type="InterPro" id="IPR004117">
    <property type="entry name" value="7tm6_olfct_rcpt"/>
</dbReference>